<dbReference type="RefSeq" id="WP_074731493.1">
    <property type="nucleotide sequence ID" value="NZ_FNYK01000011.1"/>
</dbReference>
<dbReference type="eggNOG" id="ENOG5033C8K">
    <property type="taxonomic scope" value="Bacteria"/>
</dbReference>
<dbReference type="EMBL" id="FNYK01000011">
    <property type="protein sequence ID" value="SEI59297.1"/>
    <property type="molecule type" value="Genomic_DNA"/>
</dbReference>
<sequence>MDRLEAFEKMLAGIQKQAAYEKNQLKIMKAEGKEKTATYRQYLGNRIMYRFFLEKYQQYGLIEEKDNK</sequence>
<name>A0A1H6S3E0_9FIRM</name>
<evidence type="ECO:0000313" key="2">
    <source>
        <dbReference type="Proteomes" id="UP000183028"/>
    </source>
</evidence>
<organism evidence="1 2">
    <name type="scientific">Sharpea azabuensis</name>
    <dbReference type="NCBI Taxonomy" id="322505"/>
    <lineage>
        <taxon>Bacteria</taxon>
        <taxon>Bacillati</taxon>
        <taxon>Bacillota</taxon>
        <taxon>Erysipelotrichia</taxon>
        <taxon>Erysipelotrichales</taxon>
        <taxon>Coprobacillaceae</taxon>
        <taxon>Sharpea</taxon>
    </lineage>
</organism>
<gene>
    <name evidence="1" type="ORF">SAMN04487834_101126</name>
</gene>
<keyword evidence="2" id="KW-1185">Reference proteome</keyword>
<dbReference type="OrthoDB" id="2061508at2"/>
<evidence type="ECO:0000313" key="1">
    <source>
        <dbReference type="EMBL" id="SEI59297.1"/>
    </source>
</evidence>
<dbReference type="AlphaFoldDB" id="A0A1H6S3E0"/>
<accession>A0A1H6S3E0</accession>
<proteinExistence type="predicted"/>
<dbReference type="Proteomes" id="UP000183028">
    <property type="component" value="Unassembled WGS sequence"/>
</dbReference>
<protein>
    <submittedName>
        <fullName evidence="1">Uncharacterized protein</fullName>
    </submittedName>
</protein>
<reference evidence="2" key="1">
    <citation type="submission" date="2016-10" db="EMBL/GenBank/DDBJ databases">
        <authorList>
            <person name="Varghese N."/>
        </authorList>
    </citation>
    <scope>NUCLEOTIDE SEQUENCE [LARGE SCALE GENOMIC DNA]</scope>
    <source>
        <strain evidence="2">DSM 20406</strain>
    </source>
</reference>